<protein>
    <recommendedName>
        <fullName evidence="6">RFX-type winged-helix domain-containing protein</fullName>
    </recommendedName>
</protein>
<dbReference type="InterPro" id="IPR052406">
    <property type="entry name" value="Chromatin_Remodeling_Comp"/>
</dbReference>
<name>A0A8H7KKM9_AGABI</name>
<evidence type="ECO:0000313" key="8">
    <source>
        <dbReference type="Proteomes" id="UP000629468"/>
    </source>
</evidence>
<evidence type="ECO:0000256" key="5">
    <source>
        <dbReference type="SAM" id="MobiDB-lite"/>
    </source>
</evidence>
<dbReference type="GO" id="GO:0016586">
    <property type="term" value="C:RSC-type complex"/>
    <property type="evidence" value="ECO:0007669"/>
    <property type="project" value="TreeGrafter"/>
</dbReference>
<reference evidence="7 8" key="1">
    <citation type="journal article" name="Sci. Rep.">
        <title>Telomere-to-telomere assembled and centromere annotated genomes of the two main subspecies of the button mushroom Agaricus bisporus reveal especially polymorphic chromosome ends.</title>
        <authorList>
            <person name="Sonnenberg A.S.M."/>
            <person name="Sedaghat-Telgerd N."/>
            <person name="Lavrijssen B."/>
            <person name="Ohm R.A."/>
            <person name="Hendrickx P.M."/>
            <person name="Scholtmeijer K."/>
            <person name="Baars J.J.P."/>
            <person name="van Peer A."/>
        </authorList>
    </citation>
    <scope>NUCLEOTIDE SEQUENCE [LARGE SCALE GENOMIC DNA]</scope>
    <source>
        <strain evidence="7 8">H119_p4</strain>
    </source>
</reference>
<dbReference type="PANTHER" id="PTHR22970:SF14">
    <property type="entry name" value="AT-RICH INTERACTIVE DOMAIN-CONTAINING PROTEIN 2"/>
    <property type="match status" value="1"/>
</dbReference>
<evidence type="ECO:0000256" key="1">
    <source>
        <dbReference type="ARBA" id="ARBA00022853"/>
    </source>
</evidence>
<feature type="region of interest" description="Disordered" evidence="5">
    <location>
        <begin position="501"/>
        <end position="527"/>
    </location>
</feature>
<dbReference type="GO" id="GO:0003677">
    <property type="term" value="F:DNA binding"/>
    <property type="evidence" value="ECO:0007669"/>
    <property type="project" value="InterPro"/>
</dbReference>
<dbReference type="InterPro" id="IPR003150">
    <property type="entry name" value="DNA-bd_RFX"/>
</dbReference>
<dbReference type="EMBL" id="JABXXO010000001">
    <property type="protein sequence ID" value="KAF7784090.1"/>
    <property type="molecule type" value="Genomic_DNA"/>
</dbReference>
<feature type="domain" description="RFX-type winged-helix" evidence="6">
    <location>
        <begin position="267"/>
        <end position="343"/>
    </location>
</feature>
<evidence type="ECO:0000256" key="2">
    <source>
        <dbReference type="ARBA" id="ARBA00023015"/>
    </source>
</evidence>
<feature type="compositionally biased region" description="Acidic residues" evidence="5">
    <location>
        <begin position="506"/>
        <end position="519"/>
    </location>
</feature>
<organism evidence="7 8">
    <name type="scientific">Agaricus bisporus var. burnettii</name>
    <dbReference type="NCBI Taxonomy" id="192524"/>
    <lineage>
        <taxon>Eukaryota</taxon>
        <taxon>Fungi</taxon>
        <taxon>Dikarya</taxon>
        <taxon>Basidiomycota</taxon>
        <taxon>Agaricomycotina</taxon>
        <taxon>Agaricomycetes</taxon>
        <taxon>Agaricomycetidae</taxon>
        <taxon>Agaricales</taxon>
        <taxon>Agaricineae</taxon>
        <taxon>Agaricaceae</taxon>
        <taxon>Agaricus</taxon>
    </lineage>
</organism>
<evidence type="ECO:0000259" key="6">
    <source>
        <dbReference type="PROSITE" id="PS51526"/>
    </source>
</evidence>
<keyword evidence="3" id="KW-0804">Transcription</keyword>
<dbReference type="AlphaFoldDB" id="A0A8H7KKM9"/>
<evidence type="ECO:0000256" key="4">
    <source>
        <dbReference type="ARBA" id="ARBA00023242"/>
    </source>
</evidence>
<keyword evidence="1" id="KW-0156">Chromatin regulator</keyword>
<proteinExistence type="predicted"/>
<accession>A0A8H7KKM9</accession>
<dbReference type="GO" id="GO:0006355">
    <property type="term" value="P:regulation of DNA-templated transcription"/>
    <property type="evidence" value="ECO:0007669"/>
    <property type="project" value="InterPro"/>
</dbReference>
<evidence type="ECO:0000313" key="7">
    <source>
        <dbReference type="EMBL" id="KAF7784090.1"/>
    </source>
</evidence>
<sequence length="571" mass="64289">MTTFVNRHAASYYRPQQYVAPAAVPVQRPVPDVRDDYERWYTEGTPNNRMSLSLRSGILGEVAWALDRLCRLCHNDQFVFRSIPGLIDGLFDWPEWYATTGYKNWATGSPLFSPPRELAQKRRFALESLFVLRNASLNETNAYDLALHTHTMPFIFNTLLNLDGNKDENVEFTLWRPPPQPWLLLSGTSHSSRTYHLAFLLHSEMPSVLKLLASFILYEQNMLQESVSVDVTGTVHTASSTALYTKDHELTQEELDDLLEMAEPQRCYEWMKCMFVAKPEGELTQVDFWNLYKDTFTEHAEKNGLLVASDVIKNVNHVFPQAQAMVLQGPIQKFVVRGVDRRKEATTIERFKCQWGRGQCPEAAFQASTELYDHLLEHHVTLEGTESACLWAACPQKNLPKAQLRFHVLTHLSTNHSLQKHPSQSDTITLPLGGGAYHPVADPTSRPVPPLRSTVINYTRPKTDPSSPALTTLLIIRILYRTSFASADAAPRADAEHFGFPGAVEDTSDLEDGSDELPGGDDKEGEMQGRKAFIGVRKLLENINIQDSVLMSWVEEMVDMGLTGSVLAASP</sequence>
<dbReference type="PANTHER" id="PTHR22970">
    <property type="entry name" value="AT-RICH INTERACTIVE DOMAIN-CONTAINING PROTEIN 2"/>
    <property type="match status" value="1"/>
</dbReference>
<dbReference type="PROSITE" id="PS51526">
    <property type="entry name" value="RFX_DBD"/>
    <property type="match status" value="1"/>
</dbReference>
<comment type="caution">
    <text evidence="7">The sequence shown here is derived from an EMBL/GenBank/DDBJ whole genome shotgun (WGS) entry which is preliminary data.</text>
</comment>
<dbReference type="GO" id="GO:0006325">
    <property type="term" value="P:chromatin organization"/>
    <property type="evidence" value="ECO:0007669"/>
    <property type="project" value="UniProtKB-KW"/>
</dbReference>
<keyword evidence="4" id="KW-0539">Nucleus</keyword>
<evidence type="ECO:0000256" key="3">
    <source>
        <dbReference type="ARBA" id="ARBA00023163"/>
    </source>
</evidence>
<gene>
    <name evidence="7" type="ORF">Agabi119p4_255</name>
</gene>
<keyword evidence="2" id="KW-0805">Transcription regulation</keyword>
<dbReference type="Proteomes" id="UP000629468">
    <property type="component" value="Unassembled WGS sequence"/>
</dbReference>